<evidence type="ECO:0000313" key="5">
    <source>
        <dbReference type="Proteomes" id="UP000320244"/>
    </source>
</evidence>
<proteinExistence type="inferred from homology"/>
<reference evidence="4 5" key="2">
    <citation type="submission" date="2019-08" db="EMBL/GenBank/DDBJ databases">
        <title>Jejuicoccus antrihumi gen. nov., sp. nov., a new member of the family Dermacoccaceae isolated from a cave.</title>
        <authorList>
            <person name="Schumann P."/>
            <person name="Kim I.S."/>
        </authorList>
    </citation>
    <scope>NUCLEOTIDE SEQUENCE [LARGE SCALE GENOMIC DNA]</scope>
    <source>
        <strain evidence="4 5">C5-26</strain>
    </source>
</reference>
<dbReference type="PRINTS" id="PR01438">
    <property type="entry name" value="UNVRSLSTRESS"/>
</dbReference>
<dbReference type="SUPFAM" id="SSF52402">
    <property type="entry name" value="Adenine nucleotide alpha hydrolases-like"/>
    <property type="match status" value="1"/>
</dbReference>
<dbReference type="Pfam" id="PF00582">
    <property type="entry name" value="Usp"/>
    <property type="match status" value="1"/>
</dbReference>
<evidence type="ECO:0000313" key="4">
    <source>
        <dbReference type="EMBL" id="TWP35824.1"/>
    </source>
</evidence>
<gene>
    <name evidence="4" type="ORF">FGL98_12510</name>
</gene>
<evidence type="ECO:0000256" key="1">
    <source>
        <dbReference type="ARBA" id="ARBA00008791"/>
    </source>
</evidence>
<dbReference type="OrthoDB" id="6174426at2"/>
<feature type="region of interest" description="Disordered" evidence="2">
    <location>
        <begin position="63"/>
        <end position="84"/>
    </location>
</feature>
<accession>A0A563E1P4</accession>
<dbReference type="EMBL" id="VCQV01000016">
    <property type="protein sequence ID" value="TWP35824.1"/>
    <property type="molecule type" value="Genomic_DNA"/>
</dbReference>
<comment type="similarity">
    <text evidence="1">Belongs to the universal stress protein A family.</text>
</comment>
<evidence type="ECO:0000259" key="3">
    <source>
        <dbReference type="Pfam" id="PF00582"/>
    </source>
</evidence>
<organism evidence="4 5">
    <name type="scientific">Leekyejoonella antrihumi</name>
    <dbReference type="NCBI Taxonomy" id="1660198"/>
    <lineage>
        <taxon>Bacteria</taxon>
        <taxon>Bacillati</taxon>
        <taxon>Actinomycetota</taxon>
        <taxon>Actinomycetes</taxon>
        <taxon>Micrococcales</taxon>
        <taxon>Dermacoccaceae</taxon>
        <taxon>Leekyejoonella</taxon>
    </lineage>
</organism>
<dbReference type="InterPro" id="IPR006016">
    <property type="entry name" value="UspA"/>
</dbReference>
<dbReference type="AlphaFoldDB" id="A0A563E1P4"/>
<dbReference type="RefSeq" id="WP_146317103.1">
    <property type="nucleotide sequence ID" value="NZ_VCQV01000016.1"/>
</dbReference>
<keyword evidence="5" id="KW-1185">Reference proteome</keyword>
<comment type="caution">
    <text evidence="4">The sequence shown here is derived from an EMBL/GenBank/DDBJ whole genome shotgun (WGS) entry which is preliminary data.</text>
</comment>
<dbReference type="InterPro" id="IPR014729">
    <property type="entry name" value="Rossmann-like_a/b/a_fold"/>
</dbReference>
<name>A0A563E1P4_9MICO</name>
<feature type="domain" description="UspA" evidence="3">
    <location>
        <begin position="13"/>
        <end position="80"/>
    </location>
</feature>
<protein>
    <submittedName>
        <fullName evidence="4">Universal stress protein</fullName>
    </submittedName>
</protein>
<evidence type="ECO:0000256" key="2">
    <source>
        <dbReference type="SAM" id="MobiDB-lite"/>
    </source>
</evidence>
<sequence length="84" mass="8491">MRSAARASLSQGEQSVATAQPGLAIRTQIVVGRAQPELVSHAGDAELIVVGRRGHGRFASLLGSTSPATAGHADGPVVALPTPR</sequence>
<dbReference type="InterPro" id="IPR006015">
    <property type="entry name" value="Universal_stress_UspA"/>
</dbReference>
<reference evidence="4 5" key="1">
    <citation type="submission" date="2019-05" db="EMBL/GenBank/DDBJ databases">
        <authorList>
            <person name="Lee S.D."/>
        </authorList>
    </citation>
    <scope>NUCLEOTIDE SEQUENCE [LARGE SCALE GENOMIC DNA]</scope>
    <source>
        <strain evidence="4 5">C5-26</strain>
    </source>
</reference>
<dbReference type="Gene3D" id="3.40.50.620">
    <property type="entry name" value="HUPs"/>
    <property type="match status" value="1"/>
</dbReference>
<dbReference type="Proteomes" id="UP000320244">
    <property type="component" value="Unassembled WGS sequence"/>
</dbReference>